<evidence type="ECO:0000313" key="2">
    <source>
        <dbReference type="Proteomes" id="UP000499080"/>
    </source>
</evidence>
<dbReference type="Proteomes" id="UP000499080">
    <property type="component" value="Unassembled WGS sequence"/>
</dbReference>
<dbReference type="AlphaFoldDB" id="A0A4Y2FHX2"/>
<protein>
    <submittedName>
        <fullName evidence="1">Uncharacterized protein</fullName>
    </submittedName>
</protein>
<reference evidence="1 2" key="1">
    <citation type="journal article" date="2019" name="Sci. Rep.">
        <title>Orb-weaving spider Araneus ventricosus genome elucidates the spidroin gene catalogue.</title>
        <authorList>
            <person name="Kono N."/>
            <person name="Nakamura H."/>
            <person name="Ohtoshi R."/>
            <person name="Moran D.A.P."/>
            <person name="Shinohara A."/>
            <person name="Yoshida Y."/>
            <person name="Fujiwara M."/>
            <person name="Mori M."/>
            <person name="Tomita M."/>
            <person name="Arakawa K."/>
        </authorList>
    </citation>
    <scope>NUCLEOTIDE SEQUENCE [LARGE SCALE GENOMIC DNA]</scope>
</reference>
<accession>A0A4Y2FHX2</accession>
<keyword evidence="2" id="KW-1185">Reference proteome</keyword>
<evidence type="ECO:0000313" key="1">
    <source>
        <dbReference type="EMBL" id="GBM40035.1"/>
    </source>
</evidence>
<comment type="caution">
    <text evidence="1">The sequence shown here is derived from an EMBL/GenBank/DDBJ whole genome shotgun (WGS) entry which is preliminary data.</text>
</comment>
<sequence length="132" mass="14543">MKTIFDELLVKIAVGEILVKIIVGDVYWSPLAEPLTLDAKASFFYTHRHTVLEGSTMTQYPIIASFLGISRTFENSSIMGICRIFEDDPTPVGKLSVKIVVGKLSVKIIVAEFSMKSLLESKIFVGSGPTIF</sequence>
<dbReference type="EMBL" id="BGPR01000914">
    <property type="protein sequence ID" value="GBM40035.1"/>
    <property type="molecule type" value="Genomic_DNA"/>
</dbReference>
<proteinExistence type="predicted"/>
<name>A0A4Y2FHX2_ARAVE</name>
<gene>
    <name evidence="1" type="ORF">AVEN_250506_1</name>
</gene>
<organism evidence="1 2">
    <name type="scientific">Araneus ventricosus</name>
    <name type="common">Orbweaver spider</name>
    <name type="synonym">Epeira ventricosa</name>
    <dbReference type="NCBI Taxonomy" id="182803"/>
    <lineage>
        <taxon>Eukaryota</taxon>
        <taxon>Metazoa</taxon>
        <taxon>Ecdysozoa</taxon>
        <taxon>Arthropoda</taxon>
        <taxon>Chelicerata</taxon>
        <taxon>Arachnida</taxon>
        <taxon>Araneae</taxon>
        <taxon>Araneomorphae</taxon>
        <taxon>Entelegynae</taxon>
        <taxon>Araneoidea</taxon>
        <taxon>Araneidae</taxon>
        <taxon>Araneus</taxon>
    </lineage>
</organism>